<dbReference type="Proteomes" id="UP001175228">
    <property type="component" value="Unassembled WGS sequence"/>
</dbReference>
<name>A0AA39Q3W1_9AGAR</name>
<dbReference type="EMBL" id="JAUEPU010000017">
    <property type="protein sequence ID" value="KAK0495782.1"/>
    <property type="molecule type" value="Genomic_DNA"/>
</dbReference>
<gene>
    <name evidence="2" type="ORF">EDD18DRAFT_252883</name>
</gene>
<evidence type="ECO:0000256" key="1">
    <source>
        <dbReference type="SAM" id="Coils"/>
    </source>
</evidence>
<evidence type="ECO:0000313" key="2">
    <source>
        <dbReference type="EMBL" id="KAK0495782.1"/>
    </source>
</evidence>
<sequence>MAPSHTSERTPWCPIFASTLPPTKRVYREQEVTRLMQELEHLNQEVACLATRQAEIREKLKDAGASDIPALDSSAENFASRIRLRVLEVEIETERQKKLEYELVLRDIRKECKAPFIVPSLLDAFIEVSKLTNVAVKP</sequence>
<protein>
    <submittedName>
        <fullName evidence="2">Uncharacterized protein</fullName>
    </submittedName>
</protein>
<keyword evidence="3" id="KW-1185">Reference proteome</keyword>
<reference evidence="2" key="1">
    <citation type="submission" date="2023-06" db="EMBL/GenBank/DDBJ databases">
        <authorList>
            <consortium name="Lawrence Berkeley National Laboratory"/>
            <person name="Ahrendt S."/>
            <person name="Sahu N."/>
            <person name="Indic B."/>
            <person name="Wong-Bajracharya J."/>
            <person name="Merenyi Z."/>
            <person name="Ke H.-M."/>
            <person name="Monk M."/>
            <person name="Kocsube S."/>
            <person name="Drula E."/>
            <person name="Lipzen A."/>
            <person name="Balint B."/>
            <person name="Henrissat B."/>
            <person name="Andreopoulos B."/>
            <person name="Martin F.M."/>
            <person name="Harder C.B."/>
            <person name="Rigling D."/>
            <person name="Ford K.L."/>
            <person name="Foster G.D."/>
            <person name="Pangilinan J."/>
            <person name="Papanicolaou A."/>
            <person name="Barry K."/>
            <person name="LaButti K."/>
            <person name="Viragh M."/>
            <person name="Koriabine M."/>
            <person name="Yan M."/>
            <person name="Riley R."/>
            <person name="Champramary S."/>
            <person name="Plett K.L."/>
            <person name="Tsai I.J."/>
            <person name="Slot J."/>
            <person name="Sipos G."/>
            <person name="Plett J."/>
            <person name="Nagy L.G."/>
            <person name="Grigoriev I.V."/>
        </authorList>
    </citation>
    <scope>NUCLEOTIDE SEQUENCE</scope>
    <source>
        <strain evidence="2">HWK02</strain>
    </source>
</reference>
<organism evidence="2 3">
    <name type="scientific">Armillaria luteobubalina</name>
    <dbReference type="NCBI Taxonomy" id="153913"/>
    <lineage>
        <taxon>Eukaryota</taxon>
        <taxon>Fungi</taxon>
        <taxon>Dikarya</taxon>
        <taxon>Basidiomycota</taxon>
        <taxon>Agaricomycotina</taxon>
        <taxon>Agaricomycetes</taxon>
        <taxon>Agaricomycetidae</taxon>
        <taxon>Agaricales</taxon>
        <taxon>Marasmiineae</taxon>
        <taxon>Physalacriaceae</taxon>
        <taxon>Armillaria</taxon>
    </lineage>
</organism>
<keyword evidence="1" id="KW-0175">Coiled coil</keyword>
<proteinExistence type="predicted"/>
<feature type="coiled-coil region" evidence="1">
    <location>
        <begin position="32"/>
        <end position="59"/>
    </location>
</feature>
<evidence type="ECO:0000313" key="3">
    <source>
        <dbReference type="Proteomes" id="UP001175228"/>
    </source>
</evidence>
<comment type="caution">
    <text evidence="2">The sequence shown here is derived from an EMBL/GenBank/DDBJ whole genome shotgun (WGS) entry which is preliminary data.</text>
</comment>
<dbReference type="AlphaFoldDB" id="A0AA39Q3W1"/>
<accession>A0AA39Q3W1</accession>